<dbReference type="SUPFAM" id="SSF63825">
    <property type="entry name" value="YWTD domain"/>
    <property type="match status" value="1"/>
</dbReference>
<keyword evidence="5" id="KW-0130">Cell adhesion</keyword>
<evidence type="ECO:0000256" key="7">
    <source>
        <dbReference type="PROSITE-ProRule" id="PRU01232"/>
    </source>
</evidence>
<dbReference type="InterPro" id="IPR054215">
    <property type="entry name" value="DUF6923"/>
</dbReference>
<dbReference type="InterPro" id="IPR008965">
    <property type="entry name" value="CBM2/CBM3_carb-bd_dom_sf"/>
</dbReference>
<dbReference type="InterPro" id="IPR051172">
    <property type="entry name" value="Chlamydia_OmcB"/>
</dbReference>
<accession>A0A1I2LSD4</accession>
<dbReference type="Pfam" id="PF01345">
    <property type="entry name" value="DUF11"/>
    <property type="match status" value="1"/>
</dbReference>
<keyword evidence="3" id="KW-0964">Secreted</keyword>
<dbReference type="SUPFAM" id="SSF49384">
    <property type="entry name" value="Carbohydrate-binding domain"/>
    <property type="match status" value="1"/>
</dbReference>
<dbReference type="PROSITE" id="PS51884">
    <property type="entry name" value="CHAPLIN"/>
    <property type="match status" value="1"/>
</dbReference>
<dbReference type="PANTHER" id="PTHR34819:SF3">
    <property type="entry name" value="CELL SURFACE PROTEIN"/>
    <property type="match status" value="1"/>
</dbReference>
<proteinExistence type="predicted"/>
<dbReference type="Pfam" id="PF21959">
    <property type="entry name" value="DUF6923"/>
    <property type="match status" value="1"/>
</dbReference>
<evidence type="ECO:0000256" key="6">
    <source>
        <dbReference type="ARBA" id="ARBA00023087"/>
    </source>
</evidence>
<feature type="domain" description="Chaplin" evidence="8">
    <location>
        <begin position="415"/>
        <end position="455"/>
    </location>
</feature>
<keyword evidence="2" id="KW-0134">Cell wall</keyword>
<dbReference type="GO" id="GO:0005975">
    <property type="term" value="P:carbohydrate metabolic process"/>
    <property type="evidence" value="ECO:0007669"/>
    <property type="project" value="UniProtKB-ARBA"/>
</dbReference>
<evidence type="ECO:0000313" key="9">
    <source>
        <dbReference type="EMBL" id="SFF79981.1"/>
    </source>
</evidence>
<evidence type="ECO:0000256" key="1">
    <source>
        <dbReference type="ARBA" id="ARBA00004191"/>
    </source>
</evidence>
<protein>
    <submittedName>
        <fullName evidence="9">Conserved repeat domain-containing protein</fullName>
    </submittedName>
</protein>
<evidence type="ECO:0000259" key="8">
    <source>
        <dbReference type="PROSITE" id="PS51884"/>
    </source>
</evidence>
<dbReference type="Pfam" id="PF03777">
    <property type="entry name" value="ChpA-C"/>
    <property type="match status" value="1"/>
</dbReference>
<dbReference type="InterPro" id="IPR013783">
    <property type="entry name" value="Ig-like_fold"/>
</dbReference>
<keyword evidence="4" id="KW-0732">Signal</keyword>
<dbReference type="GO" id="GO:0007155">
    <property type="term" value="P:cell adhesion"/>
    <property type="evidence" value="ECO:0007669"/>
    <property type="project" value="UniProtKB-KW"/>
</dbReference>
<evidence type="ECO:0000313" key="10">
    <source>
        <dbReference type="Proteomes" id="UP000181942"/>
    </source>
</evidence>
<dbReference type="InterPro" id="IPR047589">
    <property type="entry name" value="DUF11_rpt"/>
</dbReference>
<dbReference type="RefSeq" id="WP_075030260.1">
    <property type="nucleotide sequence ID" value="NZ_FONR01000012.1"/>
</dbReference>
<evidence type="ECO:0000256" key="4">
    <source>
        <dbReference type="ARBA" id="ARBA00022729"/>
    </source>
</evidence>
<evidence type="ECO:0000256" key="2">
    <source>
        <dbReference type="ARBA" id="ARBA00022512"/>
    </source>
</evidence>
<sequence length="456" mass="46231">MSVHGRWAGAAVLAAVTPTTKHHLSRRSPATMLMVGGAAAAALGMFGAPQSAVAAAPDGFSCNGQIFYVATTTATNQLQFGVAGPGTVSFSPLGPAVPAYNAMGVDPATHYVFALRVRDAHLLRIDKAGRTTDVGAVAGLPGAGYFIGGFDAAGNYYVSGPDPSVLYKINVRTRNVTGVVHLKSRLQGADITYSAGYFWAATNDGGIQRIDLGTGAVVKFASPLPAVKPGYGGAFTYGNGDLGFFNNSGFLARVHVANPDSARPVFHLLSRQSTRPGGNVDATSCFVARADLSVTKTGPASVKPGDRVTYQITVTNHGPSDSSGWTVNDVLPAGLLNPSSPTPGCTISGDTLSCTGGRLAVGASHTITVTGTAGSDSTTLTNTATVFGNDPDPNPGNNTASVHTAVGVPRGAIGSPGILSGNAARIPIHVPVNLCGNTIDIIGVLNPAFGNTCANT</sequence>
<organism evidence="9 10">
    <name type="scientific">Streptomyces mirabilis</name>
    <dbReference type="NCBI Taxonomy" id="68239"/>
    <lineage>
        <taxon>Bacteria</taxon>
        <taxon>Bacillati</taxon>
        <taxon>Actinomycetota</taxon>
        <taxon>Actinomycetes</taxon>
        <taxon>Kitasatosporales</taxon>
        <taxon>Streptomycetaceae</taxon>
        <taxon>Streptomyces</taxon>
    </lineage>
</organism>
<keyword evidence="6 7" id="KW-0034">Amyloid</keyword>
<name>A0A1I2LSD4_9ACTN</name>
<comment type="subcellular location">
    <subcellularLocation>
        <location evidence="1">Secreted</location>
        <location evidence="1">Cell wall</location>
    </subcellularLocation>
</comment>
<dbReference type="Gene3D" id="2.60.40.10">
    <property type="entry name" value="Immunoglobulins"/>
    <property type="match status" value="1"/>
</dbReference>
<reference evidence="9 10" key="1">
    <citation type="submission" date="2016-10" db="EMBL/GenBank/DDBJ databases">
        <authorList>
            <person name="de Groot N.N."/>
        </authorList>
    </citation>
    <scope>NUCLEOTIDE SEQUENCE [LARGE SCALE GENOMIC DNA]</scope>
    <source>
        <strain evidence="9 10">OK461</strain>
    </source>
</reference>
<dbReference type="NCBIfam" id="TIGR01451">
    <property type="entry name" value="B_ant_repeat"/>
    <property type="match status" value="1"/>
</dbReference>
<dbReference type="GO" id="GO:0030246">
    <property type="term" value="F:carbohydrate binding"/>
    <property type="evidence" value="ECO:0007669"/>
    <property type="project" value="InterPro"/>
</dbReference>
<dbReference type="AlphaFoldDB" id="A0A1I2LSD4"/>
<evidence type="ECO:0000256" key="3">
    <source>
        <dbReference type="ARBA" id="ARBA00022525"/>
    </source>
</evidence>
<dbReference type="EMBL" id="FONR01000012">
    <property type="protein sequence ID" value="SFF79981.1"/>
    <property type="molecule type" value="Genomic_DNA"/>
</dbReference>
<dbReference type="PANTHER" id="PTHR34819">
    <property type="entry name" value="LARGE CYSTEINE-RICH PERIPLASMIC PROTEIN OMCB"/>
    <property type="match status" value="1"/>
</dbReference>
<dbReference type="InterPro" id="IPR001434">
    <property type="entry name" value="OmcB-like_DUF11"/>
</dbReference>
<gene>
    <name evidence="9" type="ORF">SAMN02787118_11260</name>
</gene>
<dbReference type="Proteomes" id="UP000181942">
    <property type="component" value="Unassembled WGS sequence"/>
</dbReference>
<dbReference type="InterPro" id="IPR005528">
    <property type="entry name" value="ChpA-H"/>
</dbReference>
<evidence type="ECO:0000256" key="5">
    <source>
        <dbReference type="ARBA" id="ARBA00022889"/>
    </source>
</evidence>